<organism evidence="1 2">
    <name type="scientific">Butyricicoccus intestinisimiae</name>
    <dbReference type="NCBI Taxonomy" id="2841509"/>
    <lineage>
        <taxon>Bacteria</taxon>
        <taxon>Bacillati</taxon>
        <taxon>Bacillota</taxon>
        <taxon>Clostridia</taxon>
        <taxon>Eubacteriales</taxon>
        <taxon>Butyricicoccaceae</taxon>
        <taxon>Butyricicoccus</taxon>
    </lineage>
</organism>
<reference evidence="1 2" key="1">
    <citation type="submission" date="2021-06" db="EMBL/GenBank/DDBJ databases">
        <authorList>
            <person name="Sun Q."/>
            <person name="Li D."/>
        </authorList>
    </citation>
    <scope>NUCLEOTIDE SEQUENCE [LARGE SCALE GENOMIC DNA]</scope>
    <source>
        <strain evidence="1 2">MSJd-7</strain>
    </source>
</reference>
<comment type="caution">
    <text evidence="1">The sequence shown here is derived from an EMBL/GenBank/DDBJ whole genome shotgun (WGS) entry which is preliminary data.</text>
</comment>
<name>A0ABS6EPF6_9FIRM</name>
<accession>A0ABS6EPF6</accession>
<sequence>MSSITFTMLGLSGTGKTHACKSLFYMMERDKSDHKVYLTATGKTVQEKLQNTHFIRNYAPETRDQFTCSGTEGVWELPLALCVGYRQGLPTWPILNAPIRDYAGGIVKTIASGMRDDVDYERRMNAENLMNAILSSDVLMLLADANILSEQAGPNGSLDKIEEALARDIDDIFMSYVETEDSEFTRRQRTVILMLTKCDSNLIPEQLAADDFQGLMARAATVFSPIVRVCEQNNWPFAIVPTSACGNGNSYTRREDFGRYESSLDPNCGMQPYGFDLAFLYGLMSELQYRATNKIDDSAETHRTEELNREQRAAVDKISRKEQEAKWKLYRETAQYLQDHLEHLLNAPNGSYILHERSNPFFERSYENAPELRNQDDLITTMRDVKSKVKSWFHL</sequence>
<proteinExistence type="predicted"/>
<evidence type="ECO:0000313" key="2">
    <source>
        <dbReference type="Proteomes" id="UP000783588"/>
    </source>
</evidence>
<protein>
    <submittedName>
        <fullName evidence="1">Uncharacterized protein</fullName>
    </submittedName>
</protein>
<gene>
    <name evidence="1" type="ORF">KQI75_02865</name>
</gene>
<keyword evidence="2" id="KW-1185">Reference proteome</keyword>
<dbReference type="Proteomes" id="UP000783588">
    <property type="component" value="Unassembled WGS sequence"/>
</dbReference>
<evidence type="ECO:0000313" key="1">
    <source>
        <dbReference type="EMBL" id="MBU5489576.1"/>
    </source>
</evidence>
<dbReference type="EMBL" id="JAHLQI010000001">
    <property type="protein sequence ID" value="MBU5489576.1"/>
    <property type="molecule type" value="Genomic_DNA"/>
</dbReference>
<dbReference type="RefSeq" id="WP_216469168.1">
    <property type="nucleotide sequence ID" value="NZ_JAHLQI010000001.1"/>
</dbReference>